<evidence type="ECO:0000313" key="1">
    <source>
        <dbReference type="EMBL" id="MCI0183644.1"/>
    </source>
</evidence>
<gene>
    <name evidence="1" type="ORF">MM817_01927</name>
</gene>
<keyword evidence="2" id="KW-1185">Reference proteome</keyword>
<protein>
    <recommendedName>
        <fullName evidence="3">YlzJ-like protein</fullName>
    </recommendedName>
</protein>
<sequence length="76" mass="8841">MILWSIVPIETVLEGYDDPSRQAKLEAIEYRGATLMVEWIGYGQMRIHRLISPRPADYLREDFSPGKILDVTQFLM</sequence>
<dbReference type="Proteomes" id="UP001139263">
    <property type="component" value="Unassembled WGS sequence"/>
</dbReference>
<dbReference type="Pfam" id="PF14035">
    <property type="entry name" value="YlzJ"/>
    <property type="match status" value="1"/>
</dbReference>
<evidence type="ECO:0000313" key="2">
    <source>
        <dbReference type="Proteomes" id="UP001139263"/>
    </source>
</evidence>
<dbReference type="InterPro" id="IPR025619">
    <property type="entry name" value="YlzJ"/>
</dbReference>
<dbReference type="EMBL" id="JALBUF010000005">
    <property type="protein sequence ID" value="MCI0183644.1"/>
    <property type="molecule type" value="Genomic_DNA"/>
</dbReference>
<dbReference type="RefSeq" id="WP_241714178.1">
    <property type="nucleotide sequence ID" value="NZ_JALBUF010000005.1"/>
</dbReference>
<reference evidence="1" key="1">
    <citation type="submission" date="2022-03" db="EMBL/GenBank/DDBJ databases">
        <title>Draft Genome Sequence of Firmicute Strain S0AB, a Heterotrophic Iron/Sulfur-Oxidizing Extreme Acidophile.</title>
        <authorList>
            <person name="Vergara E."/>
            <person name="Pakostova E."/>
            <person name="Johnson D.B."/>
            <person name="Holmes D.S."/>
        </authorList>
    </citation>
    <scope>NUCLEOTIDE SEQUENCE</scope>
    <source>
        <strain evidence="1">S0AB</strain>
    </source>
</reference>
<evidence type="ECO:0008006" key="3">
    <source>
        <dbReference type="Google" id="ProtNLM"/>
    </source>
</evidence>
<proteinExistence type="predicted"/>
<accession>A0A9X1V9E3</accession>
<dbReference type="AlphaFoldDB" id="A0A9X1V9E3"/>
<comment type="caution">
    <text evidence="1">The sequence shown here is derived from an EMBL/GenBank/DDBJ whole genome shotgun (WGS) entry which is preliminary data.</text>
</comment>
<name>A0A9X1V9E3_9BACL</name>
<organism evidence="1 2">
    <name type="scientific">Sulfoacidibacillus ferrooxidans</name>
    <dbReference type="NCBI Taxonomy" id="2005001"/>
    <lineage>
        <taxon>Bacteria</taxon>
        <taxon>Bacillati</taxon>
        <taxon>Bacillota</taxon>
        <taxon>Bacilli</taxon>
        <taxon>Bacillales</taxon>
        <taxon>Alicyclobacillaceae</taxon>
        <taxon>Sulfoacidibacillus</taxon>
    </lineage>
</organism>